<gene>
    <name evidence="1" type="ORF">RRF57_000714</name>
</gene>
<evidence type="ECO:0000313" key="2">
    <source>
        <dbReference type="Proteomes" id="UP001305414"/>
    </source>
</evidence>
<sequence>MATFAFIGLASNVLQFIQIGTQLALEARKLYKSAGGSTGFNAQVEADAEYLISLMEQIRTSITTAPRGTKAEQQLLESAKTCEDVADSLVKLLAVSKFRYVRRSPLEAIKQAIYNESTRDQIAQLHKRLRGLQSATVLGVVMMLRYCNRAC</sequence>
<proteinExistence type="predicted"/>
<comment type="caution">
    <text evidence="1">The sequence shown here is derived from an EMBL/GenBank/DDBJ whole genome shotgun (WGS) entry which is preliminary data.</text>
</comment>
<reference evidence="1 2" key="1">
    <citation type="submission" date="2023-10" db="EMBL/GenBank/DDBJ databases">
        <title>Draft genome sequence of Xylaria bambusicola isolate GMP-LS, the root and basal stem rot pathogen of sugarcane in Indonesia.</title>
        <authorList>
            <person name="Selvaraj P."/>
            <person name="Muralishankar V."/>
            <person name="Muruganantham S."/>
            <person name="Sp S."/>
            <person name="Haryani S."/>
            <person name="Lau K.J.X."/>
            <person name="Naqvi N.I."/>
        </authorList>
    </citation>
    <scope>NUCLEOTIDE SEQUENCE [LARGE SCALE GENOMIC DNA]</scope>
    <source>
        <strain evidence="1">GMP-LS</strain>
    </source>
</reference>
<name>A0AAN7Z2S9_9PEZI</name>
<accession>A0AAN7Z2S9</accession>
<protein>
    <recommendedName>
        <fullName evidence="3">NACHT-NTPase and P-loop NTPases N-terminal domain-containing protein</fullName>
    </recommendedName>
</protein>
<organism evidence="1 2">
    <name type="scientific">Xylaria bambusicola</name>
    <dbReference type="NCBI Taxonomy" id="326684"/>
    <lineage>
        <taxon>Eukaryota</taxon>
        <taxon>Fungi</taxon>
        <taxon>Dikarya</taxon>
        <taxon>Ascomycota</taxon>
        <taxon>Pezizomycotina</taxon>
        <taxon>Sordariomycetes</taxon>
        <taxon>Xylariomycetidae</taxon>
        <taxon>Xylariales</taxon>
        <taxon>Xylariaceae</taxon>
        <taxon>Xylaria</taxon>
    </lineage>
</organism>
<dbReference type="Proteomes" id="UP001305414">
    <property type="component" value="Unassembled WGS sequence"/>
</dbReference>
<dbReference type="AlphaFoldDB" id="A0AAN7Z2S9"/>
<dbReference type="EMBL" id="JAWHQM010000002">
    <property type="protein sequence ID" value="KAK5624998.1"/>
    <property type="molecule type" value="Genomic_DNA"/>
</dbReference>
<evidence type="ECO:0000313" key="1">
    <source>
        <dbReference type="EMBL" id="KAK5624998.1"/>
    </source>
</evidence>
<evidence type="ECO:0008006" key="3">
    <source>
        <dbReference type="Google" id="ProtNLM"/>
    </source>
</evidence>
<keyword evidence="2" id="KW-1185">Reference proteome</keyword>